<feature type="repeat" description="TNFR-Cys" evidence="9">
    <location>
        <begin position="119"/>
        <end position="159"/>
    </location>
</feature>
<dbReference type="InterPro" id="IPR034024">
    <property type="entry name" value="TNFRSF10_N"/>
</dbReference>
<proteinExistence type="predicted"/>
<evidence type="ECO:0000256" key="4">
    <source>
        <dbReference type="ARBA" id="ARBA00022737"/>
    </source>
</evidence>
<dbReference type="Proteomes" id="UP000261360">
    <property type="component" value="Unplaced"/>
</dbReference>
<comment type="caution">
    <text evidence="9">Lacks conserved residue(s) required for the propagation of feature annotation.</text>
</comment>
<dbReference type="PROSITE" id="PS50050">
    <property type="entry name" value="TNFR_NGFR_2"/>
    <property type="match status" value="2"/>
</dbReference>
<keyword evidence="3 12" id="KW-0732">Signal</keyword>
<feature type="chain" id="PRO_5017445976" evidence="12">
    <location>
        <begin position="22"/>
        <end position="409"/>
    </location>
</feature>
<reference evidence="15" key="2">
    <citation type="submission" date="2025-09" db="UniProtKB">
        <authorList>
            <consortium name="Ensembl"/>
        </authorList>
    </citation>
    <scope>IDENTIFICATION</scope>
</reference>
<evidence type="ECO:0000313" key="15">
    <source>
        <dbReference type="Ensembl" id="ENSSLDP00000016144.1"/>
    </source>
</evidence>
<feature type="signal peptide" evidence="12">
    <location>
        <begin position="1"/>
        <end position="21"/>
    </location>
</feature>
<dbReference type="CDD" id="cd08315">
    <property type="entry name" value="Death_TRAILR_DR4_DR5"/>
    <property type="match status" value="1"/>
</dbReference>
<dbReference type="FunFam" id="2.10.50.10:FF:000004">
    <property type="entry name" value="Tumor necrosis factor receptor superfamily member 6"/>
    <property type="match status" value="1"/>
</dbReference>
<feature type="transmembrane region" description="Helical" evidence="11">
    <location>
        <begin position="173"/>
        <end position="195"/>
    </location>
</feature>
<feature type="disulfide bond" evidence="9">
    <location>
        <begin position="138"/>
        <end position="151"/>
    </location>
</feature>
<evidence type="ECO:0000256" key="8">
    <source>
        <dbReference type="ARBA" id="ARBA00023180"/>
    </source>
</evidence>
<dbReference type="GO" id="GO:0009986">
    <property type="term" value="C:cell surface"/>
    <property type="evidence" value="ECO:0007669"/>
    <property type="project" value="TreeGrafter"/>
</dbReference>
<dbReference type="SUPFAM" id="SSF47986">
    <property type="entry name" value="DEATH domain"/>
    <property type="match status" value="1"/>
</dbReference>
<keyword evidence="16" id="KW-1185">Reference proteome</keyword>
<feature type="region of interest" description="Disordered" evidence="10">
    <location>
        <begin position="201"/>
        <end position="249"/>
    </location>
</feature>
<dbReference type="GO" id="GO:0005886">
    <property type="term" value="C:plasma membrane"/>
    <property type="evidence" value="ECO:0007669"/>
    <property type="project" value="Ensembl"/>
</dbReference>
<evidence type="ECO:0000256" key="12">
    <source>
        <dbReference type="SAM" id="SignalP"/>
    </source>
</evidence>
<dbReference type="GO" id="GO:0004888">
    <property type="term" value="F:transmembrane signaling receptor activity"/>
    <property type="evidence" value="ECO:0007669"/>
    <property type="project" value="UniProtKB-ARBA"/>
</dbReference>
<evidence type="ECO:0000256" key="2">
    <source>
        <dbReference type="ARBA" id="ARBA00022703"/>
    </source>
</evidence>
<dbReference type="CTD" id="373093"/>
<feature type="disulfide bond" evidence="9">
    <location>
        <begin position="120"/>
        <end position="135"/>
    </location>
</feature>
<feature type="compositionally biased region" description="Basic and acidic residues" evidence="10">
    <location>
        <begin position="221"/>
        <end position="231"/>
    </location>
</feature>
<organism evidence="15 16">
    <name type="scientific">Seriola lalandi dorsalis</name>
    <dbReference type="NCBI Taxonomy" id="1841481"/>
    <lineage>
        <taxon>Eukaryota</taxon>
        <taxon>Metazoa</taxon>
        <taxon>Chordata</taxon>
        <taxon>Craniata</taxon>
        <taxon>Vertebrata</taxon>
        <taxon>Euteleostomi</taxon>
        <taxon>Actinopterygii</taxon>
        <taxon>Neopterygii</taxon>
        <taxon>Teleostei</taxon>
        <taxon>Neoteleostei</taxon>
        <taxon>Acanthomorphata</taxon>
        <taxon>Carangaria</taxon>
        <taxon>Carangiformes</taxon>
        <taxon>Carangidae</taxon>
        <taxon>Seriola</taxon>
    </lineage>
</organism>
<keyword evidence="7" id="KW-0675">Receptor</keyword>
<dbReference type="AlphaFoldDB" id="A0A3B4XE94"/>
<keyword evidence="8" id="KW-0325">Glycoprotein</keyword>
<dbReference type="GeneID" id="111648042"/>
<evidence type="ECO:0000256" key="7">
    <source>
        <dbReference type="ARBA" id="ARBA00023170"/>
    </source>
</evidence>
<keyword evidence="4" id="KW-0677">Repeat</keyword>
<evidence type="ECO:0000256" key="9">
    <source>
        <dbReference type="PROSITE-ProRule" id="PRU00206"/>
    </source>
</evidence>
<accession>A0A3B4XE94</accession>
<dbReference type="InterPro" id="IPR052491">
    <property type="entry name" value="TNFRSF10"/>
</dbReference>
<dbReference type="InterPro" id="IPR001368">
    <property type="entry name" value="TNFR/NGFR_Cys_rich_reg"/>
</dbReference>
<dbReference type="KEGG" id="slal:111648042"/>
<dbReference type="OrthoDB" id="8848202at2759"/>
<reference evidence="15" key="1">
    <citation type="submission" date="2025-08" db="UniProtKB">
        <authorList>
            <consortium name="Ensembl"/>
        </authorList>
    </citation>
    <scope>IDENTIFICATION</scope>
</reference>
<dbReference type="GO" id="GO:0036462">
    <property type="term" value="P:TRAIL-activated apoptotic signaling pathway"/>
    <property type="evidence" value="ECO:0007669"/>
    <property type="project" value="TreeGrafter"/>
</dbReference>
<dbReference type="GO" id="GO:0043065">
    <property type="term" value="P:positive regulation of apoptotic process"/>
    <property type="evidence" value="ECO:0007669"/>
    <property type="project" value="Ensembl"/>
</dbReference>
<feature type="disulfide bond" evidence="9">
    <location>
        <begin position="100"/>
        <end position="118"/>
    </location>
</feature>
<feature type="disulfide bond" evidence="9">
    <location>
        <begin position="141"/>
        <end position="159"/>
    </location>
</feature>
<dbReference type="PROSITE" id="PS00652">
    <property type="entry name" value="TNFR_NGFR_1"/>
    <property type="match status" value="1"/>
</dbReference>
<dbReference type="InterPro" id="IPR000488">
    <property type="entry name" value="Death_dom"/>
</dbReference>
<dbReference type="STRING" id="1841481.ENSSLDP00000016144"/>
<dbReference type="Gene3D" id="2.10.50.10">
    <property type="entry name" value="Tumor Necrosis Factor Receptor, subunit A, domain 2"/>
    <property type="match status" value="2"/>
</dbReference>
<protein>
    <submittedName>
        <fullName evidence="15">Hematopoietic death receptor</fullName>
    </submittedName>
</protein>
<keyword evidence="5 11" id="KW-0472">Membrane</keyword>
<dbReference type="GeneTree" id="ENSGT00940000165531"/>
<dbReference type="PROSITE" id="PS50017">
    <property type="entry name" value="DEATH_DOMAIN"/>
    <property type="match status" value="1"/>
</dbReference>
<feature type="domain" description="TNFR-Cys" evidence="14">
    <location>
        <begin position="77"/>
        <end position="118"/>
    </location>
</feature>
<keyword evidence="11" id="KW-1133">Transmembrane helix</keyword>
<evidence type="ECO:0000259" key="13">
    <source>
        <dbReference type="PROSITE" id="PS50017"/>
    </source>
</evidence>
<comment type="subcellular location">
    <subcellularLocation>
        <location evidence="1">Membrane</location>
    </subcellularLocation>
</comment>
<dbReference type="PANTHER" id="PTHR46330">
    <property type="entry name" value="TUMOR NECROSIS FACTOR RECEPTOR SUPERFAMILY MEMBER 10B"/>
    <property type="match status" value="1"/>
</dbReference>
<evidence type="ECO:0000256" key="10">
    <source>
        <dbReference type="SAM" id="MobiDB-lite"/>
    </source>
</evidence>
<feature type="compositionally biased region" description="Basic and acidic residues" evidence="10">
    <location>
        <begin position="201"/>
        <end position="211"/>
    </location>
</feature>
<keyword evidence="2" id="KW-0053">Apoptosis</keyword>
<sequence length="409" mass="46211">MIDFKYAVIFILMLSSKPTDAFPRSGLDLRGSRTQRDVPCSASLEYQHGNICCLNCPAGTRVESPCTGTREKGRCEECEHGDTYTEHSNGLNMCFKCTRCRSDQEMVTECNQTHNTECRCKSGKFCAPDQACEVCKKCSSCEKDEEMVRNCTSTTNTECKKIQSSSGTSRANAAIVVPLTLLASGLIILGAVCCWKKRNKATDSQRPDGKAGQRYPANFPTEERKTGETKKPSWQLVRPKSSAGTEDERKVLCESLNSSASNSQHSLTSLPSSAFPVPPPQVSAVVPRQPNRREEWQFPKLVPLKGEDSLRKCFDYFEEELEVDYHKKFFRHLGLNDNVIKSKENLHYEDRVHELLNIWLEKVGREASLNYLLSALIDLNQRRTAENIRDRAIVNDHYIYENQIEVNSV</sequence>
<feature type="domain" description="TNFR-Cys" evidence="14">
    <location>
        <begin position="119"/>
        <end position="159"/>
    </location>
</feature>
<feature type="disulfide bond" evidence="9">
    <location>
        <begin position="97"/>
        <end position="110"/>
    </location>
</feature>
<dbReference type="SMART" id="SM00208">
    <property type="entry name" value="TNFR"/>
    <property type="match status" value="3"/>
</dbReference>
<keyword evidence="6 9" id="KW-1015">Disulfide bond</keyword>
<name>A0A3B4XE94_SERLL</name>
<dbReference type="PANTHER" id="PTHR46330:SF6">
    <property type="entry name" value="HEMATOPOIETIC DEATH RECEPTOR-RELATED"/>
    <property type="match status" value="1"/>
</dbReference>
<keyword evidence="11" id="KW-0812">Transmembrane</keyword>
<dbReference type="Pfam" id="PF00531">
    <property type="entry name" value="Death"/>
    <property type="match status" value="1"/>
</dbReference>
<dbReference type="Ensembl" id="ENSSLDT00000016740.1">
    <property type="protein sequence ID" value="ENSSLDP00000016144.1"/>
    <property type="gene ID" value="ENSSLDG00000012820.1"/>
</dbReference>
<evidence type="ECO:0000256" key="5">
    <source>
        <dbReference type="ARBA" id="ARBA00023136"/>
    </source>
</evidence>
<dbReference type="Pfam" id="PF00020">
    <property type="entry name" value="TNFR_c6"/>
    <property type="match status" value="2"/>
</dbReference>
<dbReference type="InterPro" id="IPR011029">
    <property type="entry name" value="DEATH-like_dom_sf"/>
</dbReference>
<dbReference type="RefSeq" id="XP_023253559.1">
    <property type="nucleotide sequence ID" value="XM_023397791.1"/>
</dbReference>
<dbReference type="CDD" id="cd10580">
    <property type="entry name" value="TNFRSF10"/>
    <property type="match status" value="1"/>
</dbReference>
<dbReference type="SUPFAM" id="SSF57586">
    <property type="entry name" value="TNF receptor-like"/>
    <property type="match status" value="2"/>
</dbReference>
<evidence type="ECO:0000256" key="1">
    <source>
        <dbReference type="ARBA" id="ARBA00004370"/>
    </source>
</evidence>
<evidence type="ECO:0000256" key="11">
    <source>
        <dbReference type="SAM" id="Phobius"/>
    </source>
</evidence>
<feature type="repeat" description="TNFR-Cys" evidence="9">
    <location>
        <begin position="77"/>
        <end position="118"/>
    </location>
</feature>
<dbReference type="Gene3D" id="1.10.533.10">
    <property type="entry name" value="Death Domain, Fas"/>
    <property type="match status" value="1"/>
</dbReference>
<evidence type="ECO:0000313" key="16">
    <source>
        <dbReference type="Proteomes" id="UP000261360"/>
    </source>
</evidence>
<evidence type="ECO:0000256" key="6">
    <source>
        <dbReference type="ARBA" id="ARBA00023157"/>
    </source>
</evidence>
<feature type="domain" description="Death" evidence="13">
    <location>
        <begin position="327"/>
        <end position="392"/>
    </location>
</feature>
<evidence type="ECO:0000259" key="14">
    <source>
        <dbReference type="PROSITE" id="PS50050"/>
    </source>
</evidence>
<dbReference type="InterPro" id="IPR034029">
    <property type="entry name" value="TNFRSF10A/B_death"/>
</dbReference>
<evidence type="ECO:0000256" key="3">
    <source>
        <dbReference type="ARBA" id="ARBA00022729"/>
    </source>
</evidence>